<feature type="compositionally biased region" description="Polar residues" evidence="1">
    <location>
        <begin position="616"/>
        <end position="625"/>
    </location>
</feature>
<organism evidence="2 3">
    <name type="scientific">Ganoderma sinense ZZ0214-1</name>
    <dbReference type="NCBI Taxonomy" id="1077348"/>
    <lineage>
        <taxon>Eukaryota</taxon>
        <taxon>Fungi</taxon>
        <taxon>Dikarya</taxon>
        <taxon>Basidiomycota</taxon>
        <taxon>Agaricomycotina</taxon>
        <taxon>Agaricomycetes</taxon>
        <taxon>Polyporales</taxon>
        <taxon>Polyporaceae</taxon>
        <taxon>Ganoderma</taxon>
    </lineage>
</organism>
<comment type="caution">
    <text evidence="2">The sequence shown here is derived from an EMBL/GenBank/DDBJ whole genome shotgun (WGS) entry which is preliminary data.</text>
</comment>
<evidence type="ECO:0000313" key="2">
    <source>
        <dbReference type="EMBL" id="PIL22931.1"/>
    </source>
</evidence>
<evidence type="ECO:0000256" key="1">
    <source>
        <dbReference type="SAM" id="MobiDB-lite"/>
    </source>
</evidence>
<reference evidence="2 3" key="1">
    <citation type="journal article" date="2015" name="Sci. Rep.">
        <title>Chromosome-level genome map provides insights into diverse defense mechanisms in the medicinal fungus Ganoderma sinense.</title>
        <authorList>
            <person name="Zhu Y."/>
            <person name="Xu J."/>
            <person name="Sun C."/>
            <person name="Zhou S."/>
            <person name="Xu H."/>
            <person name="Nelson D.R."/>
            <person name="Qian J."/>
            <person name="Song J."/>
            <person name="Luo H."/>
            <person name="Xiang L."/>
            <person name="Li Y."/>
            <person name="Xu Z."/>
            <person name="Ji A."/>
            <person name="Wang L."/>
            <person name="Lu S."/>
            <person name="Hayward A."/>
            <person name="Sun W."/>
            <person name="Li X."/>
            <person name="Schwartz D.C."/>
            <person name="Wang Y."/>
            <person name="Chen S."/>
        </authorList>
    </citation>
    <scope>NUCLEOTIDE SEQUENCE [LARGE SCALE GENOMIC DNA]</scope>
    <source>
        <strain evidence="2 3">ZZ0214-1</strain>
    </source>
</reference>
<dbReference type="SUPFAM" id="SSF53474">
    <property type="entry name" value="alpha/beta-Hydrolases"/>
    <property type="match status" value="2"/>
</dbReference>
<dbReference type="EMBL" id="AYKW01000069">
    <property type="protein sequence ID" value="PIL22931.1"/>
    <property type="molecule type" value="Genomic_DNA"/>
</dbReference>
<dbReference type="OrthoDB" id="3466517at2759"/>
<proteinExistence type="predicted"/>
<dbReference type="Proteomes" id="UP000230002">
    <property type="component" value="Unassembled WGS sequence"/>
</dbReference>
<dbReference type="AlphaFoldDB" id="A0A2G8RN53"/>
<dbReference type="Gene3D" id="3.40.50.1820">
    <property type="entry name" value="alpha/beta hydrolase"/>
    <property type="match status" value="3"/>
</dbReference>
<protein>
    <submittedName>
        <fullName evidence="2">Uncharacterized protein</fullName>
    </submittedName>
</protein>
<accession>A0A2G8RN53</accession>
<gene>
    <name evidence="2" type="ORF">GSI_15627</name>
</gene>
<dbReference type="InterPro" id="IPR029058">
    <property type="entry name" value="AB_hydrolase_fold"/>
</dbReference>
<sequence>MPIAPVDDRGSVLYYEDSGVPNASTDYVTLVMVHGTCFHGAGFRPMIPFATQHNIRLILLNLHGYPGSTPYTDEELDRLEGSIEAREAELQARGLELAEFLRWLICTEEIPPIREGSGEDELIGGLSVLSWSGGNGHTLSMFAHADKLSEETRKLFDEYLRSLILYDPSSTAAGTATPPALSNIHPDRTLPPEDQVILFGAQVSAFYPPFTLPDTIHSAPSYTPRLALHEVLGPADPALRPTTFKMDAPTLRSLTHAPIMERAQHVIWSPLLRAVFRENVRRALYDCRFDDGSGAKKQILPAVRVHVVWCDRTVGQIAWAVANLNCEYKDAHPEARRPVEFHKLEGGNHFMATSRSSSMSPSPSKTLRAMPTAVVDDQGSVLHYEDFGIPPGSNDNYTTLVLVHGAGFHGGGPSATFRRLGPFAAERKLRIVTLNLRDYPGSTPYAPEELNDIRGPSLERQERALRARALELGAFLQWLVQYQGIPPIRVGADSSARQGGISLTAWSAANCQTMALLAHADQLPEGTRTLLDTHLRSYVLYEPSLASTGGTVPEELRGIRATREPWMSLDDLTSAFCLSASAYYAPFTFPQALDPLPTYAPRTPLHRDQPGLADPNTATKRTPTTSRMTPAELRETTHFPVIDADGSQNLLRMLSKDIYRANVESALLDRRFAFGNTLEEVWPSLRVHVIWSDMSVGDCVWASVLLKFRHAEAQPEFRRPLALHRLEGANHFVHWEEPERFVKLLADIV</sequence>
<feature type="region of interest" description="Disordered" evidence="1">
    <location>
        <begin position="603"/>
        <end position="625"/>
    </location>
</feature>
<evidence type="ECO:0000313" key="3">
    <source>
        <dbReference type="Proteomes" id="UP000230002"/>
    </source>
</evidence>
<keyword evidence="3" id="KW-1185">Reference proteome</keyword>
<name>A0A2G8RN53_9APHY</name>